<protein>
    <submittedName>
        <fullName evidence="6">Uncharacterized protein</fullName>
    </submittedName>
</protein>
<dbReference type="AlphaFoldDB" id="A0AAD4LC71"/>
<evidence type="ECO:0000256" key="3">
    <source>
        <dbReference type="ARBA" id="ARBA00022771"/>
    </source>
</evidence>
<evidence type="ECO:0000256" key="1">
    <source>
        <dbReference type="ARBA" id="ARBA00004123"/>
    </source>
</evidence>
<dbReference type="EMBL" id="JAKELL010000046">
    <property type="protein sequence ID" value="KAH8987624.1"/>
    <property type="molecule type" value="Genomic_DNA"/>
</dbReference>
<evidence type="ECO:0000256" key="2">
    <source>
        <dbReference type="ARBA" id="ARBA00022723"/>
    </source>
</evidence>
<evidence type="ECO:0000313" key="7">
    <source>
        <dbReference type="Proteomes" id="UP001201163"/>
    </source>
</evidence>
<dbReference type="Proteomes" id="UP001201163">
    <property type="component" value="Unassembled WGS sequence"/>
</dbReference>
<gene>
    <name evidence="6" type="ORF">EDB92DRAFT_1785190</name>
</gene>
<proteinExistence type="predicted"/>
<dbReference type="PANTHER" id="PTHR46481">
    <property type="entry name" value="ZINC FINGER BED DOMAIN-CONTAINING PROTEIN 4"/>
    <property type="match status" value="1"/>
</dbReference>
<dbReference type="GO" id="GO:0008270">
    <property type="term" value="F:zinc ion binding"/>
    <property type="evidence" value="ECO:0007669"/>
    <property type="project" value="UniProtKB-KW"/>
</dbReference>
<feature type="non-terminal residue" evidence="6">
    <location>
        <position position="1"/>
    </location>
</feature>
<keyword evidence="2" id="KW-0479">Metal-binding</keyword>
<dbReference type="GO" id="GO:0005634">
    <property type="term" value="C:nucleus"/>
    <property type="evidence" value="ECO:0007669"/>
    <property type="project" value="UniProtKB-SubCell"/>
</dbReference>
<keyword evidence="7" id="KW-1185">Reference proteome</keyword>
<dbReference type="SUPFAM" id="SSF140996">
    <property type="entry name" value="Hermes dimerisation domain"/>
    <property type="match status" value="1"/>
</dbReference>
<dbReference type="InterPro" id="IPR052035">
    <property type="entry name" value="ZnF_BED_domain_contain"/>
</dbReference>
<evidence type="ECO:0000313" key="6">
    <source>
        <dbReference type="EMBL" id="KAH8987624.1"/>
    </source>
</evidence>
<comment type="caution">
    <text evidence="6">The sequence shown here is derived from an EMBL/GenBank/DDBJ whole genome shotgun (WGS) entry which is preliminary data.</text>
</comment>
<sequence length="196" mass="22253">IYAFFKPAFVEYKDGRKSHVFKCGASHCRKQGSESGPFVRRFLDKADKNSTGNLRRHAKGCWGVDVVAAADAIQDGDAVRAALANHKKLDGSIVAKFRRIKEVVTYSHRQHTKAEARVEFVRWVCENNRPFSIVNDRAFRTLMKTGRPDYYIPSAATLANDVKNVFVQVRRRISTMLKEYDGKLSFATDAWTSPNH</sequence>
<organism evidence="6 7">
    <name type="scientific">Lactarius akahatsu</name>
    <dbReference type="NCBI Taxonomy" id="416441"/>
    <lineage>
        <taxon>Eukaryota</taxon>
        <taxon>Fungi</taxon>
        <taxon>Dikarya</taxon>
        <taxon>Basidiomycota</taxon>
        <taxon>Agaricomycotina</taxon>
        <taxon>Agaricomycetes</taxon>
        <taxon>Russulales</taxon>
        <taxon>Russulaceae</taxon>
        <taxon>Lactarius</taxon>
    </lineage>
</organism>
<evidence type="ECO:0000256" key="5">
    <source>
        <dbReference type="ARBA" id="ARBA00023242"/>
    </source>
</evidence>
<accession>A0AAD4LC71</accession>
<dbReference type="PANTHER" id="PTHR46481:SF10">
    <property type="entry name" value="ZINC FINGER BED DOMAIN-CONTAINING PROTEIN 39"/>
    <property type="match status" value="1"/>
</dbReference>
<feature type="non-terminal residue" evidence="6">
    <location>
        <position position="196"/>
    </location>
</feature>
<name>A0AAD4LC71_9AGAM</name>
<reference evidence="6" key="1">
    <citation type="submission" date="2022-01" db="EMBL/GenBank/DDBJ databases">
        <title>Comparative genomics reveals a dynamic genome evolution in the ectomycorrhizal milk-cap (Lactarius) mushrooms.</title>
        <authorList>
            <consortium name="DOE Joint Genome Institute"/>
            <person name="Lebreton A."/>
            <person name="Tang N."/>
            <person name="Kuo A."/>
            <person name="LaButti K."/>
            <person name="Drula E."/>
            <person name="Barry K."/>
            <person name="Clum A."/>
            <person name="Lipzen A."/>
            <person name="Mousain D."/>
            <person name="Ng V."/>
            <person name="Wang R."/>
            <person name="Wang X."/>
            <person name="Dai Y."/>
            <person name="Henrissat B."/>
            <person name="Grigoriev I.V."/>
            <person name="Guerin-Laguette A."/>
            <person name="Yu F."/>
            <person name="Martin F.M."/>
        </authorList>
    </citation>
    <scope>NUCLEOTIDE SEQUENCE</scope>
    <source>
        <strain evidence="6">QP</strain>
    </source>
</reference>
<dbReference type="Gene3D" id="1.10.10.1070">
    <property type="entry name" value="Zinc finger, BED domain-containing"/>
    <property type="match status" value="1"/>
</dbReference>
<keyword evidence="5" id="KW-0539">Nucleus</keyword>
<evidence type="ECO:0000256" key="4">
    <source>
        <dbReference type="ARBA" id="ARBA00022833"/>
    </source>
</evidence>
<comment type="subcellular location">
    <subcellularLocation>
        <location evidence="1">Nucleus</location>
    </subcellularLocation>
</comment>
<keyword evidence="4" id="KW-0862">Zinc</keyword>
<keyword evidence="3" id="KW-0863">Zinc-finger</keyword>